<dbReference type="GO" id="GO:0004817">
    <property type="term" value="F:cysteine-tRNA ligase activity"/>
    <property type="evidence" value="ECO:0007669"/>
    <property type="project" value="UniProtKB-EC"/>
</dbReference>
<feature type="short sequence motif" description="'KMSKS' region" evidence="12">
    <location>
        <begin position="271"/>
        <end position="275"/>
    </location>
</feature>
<proteinExistence type="inferred from homology"/>
<feature type="binding site" evidence="12">
    <location>
        <position position="244"/>
    </location>
    <ligand>
        <name>Zn(2+)</name>
        <dbReference type="ChEBI" id="CHEBI:29105"/>
    </ligand>
</feature>
<dbReference type="SUPFAM" id="SSF52374">
    <property type="entry name" value="Nucleotidylyl transferase"/>
    <property type="match status" value="1"/>
</dbReference>
<dbReference type="Pfam" id="PF09190">
    <property type="entry name" value="DALR_2"/>
    <property type="match status" value="1"/>
</dbReference>
<evidence type="ECO:0000256" key="6">
    <source>
        <dbReference type="ARBA" id="ARBA00022741"/>
    </source>
</evidence>
<keyword evidence="9 12" id="KW-0648">Protein biosynthesis</keyword>
<dbReference type="InterPro" id="IPR024909">
    <property type="entry name" value="Cys-tRNA/MSH_ligase"/>
</dbReference>
<comment type="subunit">
    <text evidence="2 12">Monomer.</text>
</comment>
<evidence type="ECO:0000256" key="1">
    <source>
        <dbReference type="ARBA" id="ARBA00005594"/>
    </source>
</evidence>
<evidence type="ECO:0000256" key="9">
    <source>
        <dbReference type="ARBA" id="ARBA00022917"/>
    </source>
</evidence>
<accession>A0ABW8AJT9</accession>
<dbReference type="InterPro" id="IPR032678">
    <property type="entry name" value="tRNA-synt_1_cat_dom"/>
</dbReference>
<evidence type="ECO:0000256" key="12">
    <source>
        <dbReference type="HAMAP-Rule" id="MF_00041"/>
    </source>
</evidence>
<protein>
    <recommendedName>
        <fullName evidence="12">Cysteine--tRNA ligase</fullName>
        <ecNumber evidence="12">6.1.1.16</ecNumber>
    </recommendedName>
    <alternativeName>
        <fullName evidence="12">Cysteinyl-tRNA synthetase</fullName>
        <shortName evidence="12">CysRS</shortName>
    </alternativeName>
</protein>
<keyword evidence="6 12" id="KW-0547">Nucleotide-binding</keyword>
<dbReference type="Pfam" id="PF01406">
    <property type="entry name" value="tRNA-synt_1e"/>
    <property type="match status" value="1"/>
</dbReference>
<dbReference type="PRINTS" id="PR00983">
    <property type="entry name" value="TRNASYNTHCYS"/>
</dbReference>
<evidence type="ECO:0000256" key="3">
    <source>
        <dbReference type="ARBA" id="ARBA00022490"/>
    </source>
</evidence>
<dbReference type="SMART" id="SM00840">
    <property type="entry name" value="DALR_2"/>
    <property type="match status" value="1"/>
</dbReference>
<evidence type="ECO:0000256" key="5">
    <source>
        <dbReference type="ARBA" id="ARBA00022723"/>
    </source>
</evidence>
<comment type="catalytic activity">
    <reaction evidence="11 12">
        <text>tRNA(Cys) + L-cysteine + ATP = L-cysteinyl-tRNA(Cys) + AMP + diphosphate</text>
        <dbReference type="Rhea" id="RHEA:17773"/>
        <dbReference type="Rhea" id="RHEA-COMP:9661"/>
        <dbReference type="Rhea" id="RHEA-COMP:9679"/>
        <dbReference type="ChEBI" id="CHEBI:30616"/>
        <dbReference type="ChEBI" id="CHEBI:33019"/>
        <dbReference type="ChEBI" id="CHEBI:35235"/>
        <dbReference type="ChEBI" id="CHEBI:78442"/>
        <dbReference type="ChEBI" id="CHEBI:78517"/>
        <dbReference type="ChEBI" id="CHEBI:456215"/>
        <dbReference type="EC" id="6.1.1.16"/>
    </reaction>
</comment>
<organism evidence="14 15">
    <name type="scientific">Spongisporangium articulatum</name>
    <dbReference type="NCBI Taxonomy" id="3362603"/>
    <lineage>
        <taxon>Bacteria</taxon>
        <taxon>Bacillati</taxon>
        <taxon>Actinomycetota</taxon>
        <taxon>Actinomycetes</taxon>
        <taxon>Kineosporiales</taxon>
        <taxon>Kineosporiaceae</taxon>
        <taxon>Spongisporangium</taxon>
    </lineage>
</organism>
<feature type="binding site" evidence="12">
    <location>
        <position position="240"/>
    </location>
    <ligand>
        <name>Zn(2+)</name>
        <dbReference type="ChEBI" id="CHEBI:29105"/>
    </ligand>
</feature>
<reference evidence="14 15" key="1">
    <citation type="submission" date="2024-10" db="EMBL/GenBank/DDBJ databases">
        <title>The Natural Products Discovery Center: Release of the First 8490 Sequenced Strains for Exploring Actinobacteria Biosynthetic Diversity.</title>
        <authorList>
            <person name="Kalkreuter E."/>
            <person name="Kautsar S.A."/>
            <person name="Yang D."/>
            <person name="Bader C.D."/>
            <person name="Teijaro C.N."/>
            <person name="Fluegel L."/>
            <person name="Davis C.M."/>
            <person name="Simpson J.R."/>
            <person name="Lauterbach L."/>
            <person name="Steele A.D."/>
            <person name="Gui C."/>
            <person name="Meng S."/>
            <person name="Li G."/>
            <person name="Viehrig K."/>
            <person name="Ye F."/>
            <person name="Su P."/>
            <person name="Kiefer A.F."/>
            <person name="Nichols A."/>
            <person name="Cepeda A.J."/>
            <person name="Yan W."/>
            <person name="Fan B."/>
            <person name="Jiang Y."/>
            <person name="Adhikari A."/>
            <person name="Zheng C.-J."/>
            <person name="Schuster L."/>
            <person name="Cowan T.M."/>
            <person name="Smanski M.J."/>
            <person name="Chevrette M.G."/>
            <person name="De Carvalho L.P.S."/>
            <person name="Shen B."/>
        </authorList>
    </citation>
    <scope>NUCLEOTIDE SEQUENCE [LARGE SCALE GENOMIC DNA]</scope>
    <source>
        <strain evidence="14 15">NPDC049639</strain>
    </source>
</reference>
<evidence type="ECO:0000256" key="2">
    <source>
        <dbReference type="ARBA" id="ARBA00011245"/>
    </source>
</evidence>
<keyword evidence="10 12" id="KW-0030">Aminoacyl-tRNA synthetase</keyword>
<feature type="binding site" evidence="12">
    <location>
        <position position="29"/>
    </location>
    <ligand>
        <name>Zn(2+)</name>
        <dbReference type="ChEBI" id="CHEBI:29105"/>
    </ligand>
</feature>
<comment type="similarity">
    <text evidence="1 12">Belongs to the class-I aminoacyl-tRNA synthetase family.</text>
</comment>
<dbReference type="RefSeq" id="WP_398276623.1">
    <property type="nucleotide sequence ID" value="NZ_JBITLV010000001.1"/>
</dbReference>
<evidence type="ECO:0000256" key="4">
    <source>
        <dbReference type="ARBA" id="ARBA00022598"/>
    </source>
</evidence>
<dbReference type="HAMAP" id="MF_00041">
    <property type="entry name" value="Cys_tRNA_synth"/>
    <property type="match status" value="1"/>
</dbReference>
<dbReference type="Proteomes" id="UP001612915">
    <property type="component" value="Unassembled WGS sequence"/>
</dbReference>
<dbReference type="NCBIfam" id="TIGR00435">
    <property type="entry name" value="cysS"/>
    <property type="match status" value="1"/>
</dbReference>
<name>A0ABW8AJT9_9ACTN</name>
<feature type="binding site" evidence="12">
    <location>
        <position position="215"/>
    </location>
    <ligand>
        <name>Zn(2+)</name>
        <dbReference type="ChEBI" id="CHEBI:29105"/>
    </ligand>
</feature>
<keyword evidence="4 12" id="KW-0436">Ligase</keyword>
<evidence type="ECO:0000313" key="15">
    <source>
        <dbReference type="Proteomes" id="UP001612915"/>
    </source>
</evidence>
<dbReference type="InterPro" id="IPR009080">
    <property type="entry name" value="tRNAsynth_Ia_anticodon-bd"/>
</dbReference>
<keyword evidence="8 12" id="KW-0067">ATP-binding</keyword>
<evidence type="ECO:0000256" key="11">
    <source>
        <dbReference type="ARBA" id="ARBA00047398"/>
    </source>
</evidence>
<dbReference type="PANTHER" id="PTHR10890:SF30">
    <property type="entry name" value="CYSTEINE--TRNA LIGASE"/>
    <property type="match status" value="1"/>
</dbReference>
<dbReference type="CDD" id="cd00672">
    <property type="entry name" value="CysRS_core"/>
    <property type="match status" value="1"/>
</dbReference>
<keyword evidence="5 12" id="KW-0479">Metal-binding</keyword>
<comment type="subcellular location">
    <subcellularLocation>
        <location evidence="12">Cytoplasm</location>
    </subcellularLocation>
</comment>
<keyword evidence="7 12" id="KW-0862">Zinc</keyword>
<dbReference type="InterPro" id="IPR015803">
    <property type="entry name" value="Cys-tRNA-ligase"/>
</dbReference>
<gene>
    <name evidence="12 14" type="primary">cysS</name>
    <name evidence="14" type="ORF">ACIB24_06115</name>
</gene>
<dbReference type="SUPFAM" id="SSF47323">
    <property type="entry name" value="Anticodon-binding domain of a subclass of class I aminoacyl-tRNA synthetases"/>
    <property type="match status" value="1"/>
</dbReference>
<feature type="short sequence motif" description="'HIGH' region" evidence="12">
    <location>
        <begin position="31"/>
        <end position="41"/>
    </location>
</feature>
<evidence type="ECO:0000256" key="8">
    <source>
        <dbReference type="ARBA" id="ARBA00022840"/>
    </source>
</evidence>
<comment type="caution">
    <text evidence="14">The sequence shown here is derived from an EMBL/GenBank/DDBJ whole genome shotgun (WGS) entry which is preliminary data.</text>
</comment>
<feature type="domain" description="Cysteinyl-tRNA synthetase class Ia DALR" evidence="13">
    <location>
        <begin position="351"/>
        <end position="413"/>
    </location>
</feature>
<keyword evidence="15" id="KW-1185">Reference proteome</keyword>
<dbReference type="InterPro" id="IPR015273">
    <property type="entry name" value="Cys-tRNA-synt_Ia_DALR"/>
</dbReference>
<dbReference type="Gene3D" id="3.40.50.620">
    <property type="entry name" value="HUPs"/>
    <property type="match status" value="1"/>
</dbReference>
<evidence type="ECO:0000256" key="10">
    <source>
        <dbReference type="ARBA" id="ARBA00023146"/>
    </source>
</evidence>
<sequence>MSLRLHDSQTRQVRDFEPVTPGCVGIYVCGATPQSGPHLGHVRAQVAFDVLRRWLSASGYEVTYVRNVTDIDDKILVKSDEAGRPWWAHAYFYEQEFTRAYDALNILRPTYEPRATGHATEMVELIQRLIDAGHAYVAADGSGDVYFDVRSWPSYGELTHQRIDEMEPAADADPSARKKDPRDFALWKGAKPGEPGTAAWPTPWGRGRPGWHIECSAMATRYLGAEFDIHGGGLDLRFPHHENEQAQSRAAGDGFARFWLHNAWVVAAGEKMSKSLGNTLSLDVLLKDYRPVVVRYLLSAPHYRSNIEISEDSLAEARAAFERIEGFAHRAAERLGDAGAGAGEVTEVPAEFRAAMDDDLGTPAALAAVHDWVTRGNRALAEGDATAVAQALGAVRAMTQVLGIDPLDAHWDGGGVASHGPQGRLREALDQLVRAELDARAAARKERDFAAADAIRDRLTAAGVQVEDTADGARWSLVAPEESS</sequence>
<evidence type="ECO:0000256" key="7">
    <source>
        <dbReference type="ARBA" id="ARBA00022833"/>
    </source>
</evidence>
<dbReference type="InterPro" id="IPR014729">
    <property type="entry name" value="Rossmann-like_a/b/a_fold"/>
</dbReference>
<evidence type="ECO:0000313" key="14">
    <source>
        <dbReference type="EMBL" id="MFI7586634.1"/>
    </source>
</evidence>
<dbReference type="PANTHER" id="PTHR10890">
    <property type="entry name" value="CYSTEINYL-TRNA SYNTHETASE"/>
    <property type="match status" value="1"/>
</dbReference>
<keyword evidence="3 12" id="KW-0963">Cytoplasm</keyword>
<dbReference type="EC" id="6.1.1.16" evidence="12"/>
<dbReference type="Gene3D" id="1.20.120.1910">
    <property type="entry name" value="Cysteine-tRNA ligase, C-terminal anti-codon recognition domain"/>
    <property type="match status" value="1"/>
</dbReference>
<evidence type="ECO:0000259" key="13">
    <source>
        <dbReference type="SMART" id="SM00840"/>
    </source>
</evidence>
<dbReference type="EMBL" id="JBITLV010000001">
    <property type="protein sequence ID" value="MFI7586634.1"/>
    <property type="molecule type" value="Genomic_DNA"/>
</dbReference>
<comment type="cofactor">
    <cofactor evidence="12">
        <name>Zn(2+)</name>
        <dbReference type="ChEBI" id="CHEBI:29105"/>
    </cofactor>
    <text evidence="12">Binds 1 zinc ion per subunit.</text>
</comment>
<feature type="binding site" evidence="12">
    <location>
        <position position="274"/>
    </location>
    <ligand>
        <name>ATP</name>
        <dbReference type="ChEBI" id="CHEBI:30616"/>
    </ligand>
</feature>